<reference evidence="6 7" key="1">
    <citation type="journal article" date="2019" name="Sci. Rep.">
        <title>Comparative genomics of chytrid fungi reveal insights into the obligate biotrophic and pathogenic lifestyle of Synchytrium endobioticum.</title>
        <authorList>
            <person name="van de Vossenberg B.T.L.H."/>
            <person name="Warris S."/>
            <person name="Nguyen H.D.T."/>
            <person name="van Gent-Pelzer M.P.E."/>
            <person name="Joly D.L."/>
            <person name="van de Geest H.C."/>
            <person name="Bonants P.J.M."/>
            <person name="Smith D.S."/>
            <person name="Levesque C.A."/>
            <person name="van der Lee T.A.J."/>
        </authorList>
    </citation>
    <scope>NUCLEOTIDE SEQUENCE [LARGE SCALE GENOMIC DNA]</scope>
    <source>
        <strain evidence="6 7">CBS 675.73</strain>
    </source>
</reference>
<dbReference type="Proteomes" id="UP000320333">
    <property type="component" value="Unassembled WGS sequence"/>
</dbReference>
<name>A0A507EQQ8_9FUNG</name>
<dbReference type="GO" id="GO:0005385">
    <property type="term" value="F:zinc ion transmembrane transporter activity"/>
    <property type="evidence" value="ECO:0007669"/>
    <property type="project" value="TreeGrafter"/>
</dbReference>
<evidence type="ECO:0000313" key="6">
    <source>
        <dbReference type="EMBL" id="TPX66413.1"/>
    </source>
</evidence>
<keyword evidence="7" id="KW-1185">Reference proteome</keyword>
<dbReference type="OrthoDB" id="448280at2759"/>
<feature type="transmembrane region" description="Helical" evidence="5">
    <location>
        <begin position="128"/>
        <end position="147"/>
    </location>
</feature>
<sequence length="352" mass="37820">MFSERQSLASTSLPKLALAAVLALALLHLSFTLSHHSRSTSFSATAQLPQPTDGGYIHGALFLLAASSTGIAFSMILVNHRSESLDGFVQLSKMFGIGVLLSTAWIHLLPSAFEQFSNPSLDPYWKEYGTNHVGLFALIATFIVQRIEFSAKNAMSQLNARLDARTSIQMESGDAPCEETPLIAPATSSSYPGNKEVTVVLLEIGILFHSAIMGVTLGVSPSDAFSKLIVPICFHQLFEGMALGVLVGGLNVSKSHKRVLWGLYPIATPIAVGIGAAIRSIYNPDSPAIILAQGILEALSAGILFYNTYVELMSEEVVHSLKFHTYSHGFKQVCFLAMYLGAASMAIVGIWV</sequence>
<evidence type="ECO:0000313" key="7">
    <source>
        <dbReference type="Proteomes" id="UP000320333"/>
    </source>
</evidence>
<feature type="transmembrane region" description="Helical" evidence="5">
    <location>
        <begin position="229"/>
        <end position="252"/>
    </location>
</feature>
<comment type="subcellular location">
    <subcellularLocation>
        <location evidence="1">Membrane</location>
        <topology evidence="1">Multi-pass membrane protein</topology>
    </subcellularLocation>
</comment>
<evidence type="ECO:0000256" key="5">
    <source>
        <dbReference type="SAM" id="Phobius"/>
    </source>
</evidence>
<dbReference type="EMBL" id="QEAP01000442">
    <property type="protein sequence ID" value="TPX66413.1"/>
    <property type="molecule type" value="Genomic_DNA"/>
</dbReference>
<feature type="transmembrane region" description="Helical" evidence="5">
    <location>
        <begin position="90"/>
        <end position="108"/>
    </location>
</feature>
<evidence type="ECO:0008006" key="8">
    <source>
        <dbReference type="Google" id="ProtNLM"/>
    </source>
</evidence>
<dbReference type="InterPro" id="IPR003689">
    <property type="entry name" value="ZIP"/>
</dbReference>
<dbReference type="STRING" id="246404.A0A507EQQ8"/>
<evidence type="ECO:0000256" key="4">
    <source>
        <dbReference type="ARBA" id="ARBA00023136"/>
    </source>
</evidence>
<feature type="transmembrane region" description="Helical" evidence="5">
    <location>
        <begin position="56"/>
        <end position="78"/>
    </location>
</feature>
<dbReference type="PANTHER" id="PTHR11040">
    <property type="entry name" value="ZINC/IRON TRANSPORTER"/>
    <property type="match status" value="1"/>
</dbReference>
<protein>
    <recommendedName>
        <fullName evidence="8">Zinc/iron permease</fullName>
    </recommendedName>
</protein>
<keyword evidence="2 5" id="KW-0812">Transmembrane</keyword>
<feature type="transmembrane region" description="Helical" evidence="5">
    <location>
        <begin position="259"/>
        <end position="282"/>
    </location>
</feature>
<accession>A0A507EQQ8</accession>
<evidence type="ECO:0000256" key="3">
    <source>
        <dbReference type="ARBA" id="ARBA00022989"/>
    </source>
</evidence>
<evidence type="ECO:0000256" key="1">
    <source>
        <dbReference type="ARBA" id="ARBA00004141"/>
    </source>
</evidence>
<evidence type="ECO:0000256" key="2">
    <source>
        <dbReference type="ARBA" id="ARBA00022692"/>
    </source>
</evidence>
<comment type="caution">
    <text evidence="6">The sequence shown here is derived from an EMBL/GenBank/DDBJ whole genome shotgun (WGS) entry which is preliminary data.</text>
</comment>
<dbReference type="GO" id="GO:0005886">
    <property type="term" value="C:plasma membrane"/>
    <property type="evidence" value="ECO:0007669"/>
    <property type="project" value="TreeGrafter"/>
</dbReference>
<keyword evidence="4 5" id="KW-0472">Membrane</keyword>
<proteinExistence type="predicted"/>
<dbReference type="AlphaFoldDB" id="A0A507EQQ8"/>
<feature type="transmembrane region" description="Helical" evidence="5">
    <location>
        <begin position="197"/>
        <end position="217"/>
    </location>
</feature>
<gene>
    <name evidence="6" type="ORF">CcCBS67573_g07839</name>
</gene>
<feature type="transmembrane region" description="Helical" evidence="5">
    <location>
        <begin position="333"/>
        <end position="351"/>
    </location>
</feature>
<feature type="transmembrane region" description="Helical" evidence="5">
    <location>
        <begin position="288"/>
        <end position="312"/>
    </location>
</feature>
<organism evidence="6 7">
    <name type="scientific">Chytriomyces confervae</name>
    <dbReference type="NCBI Taxonomy" id="246404"/>
    <lineage>
        <taxon>Eukaryota</taxon>
        <taxon>Fungi</taxon>
        <taxon>Fungi incertae sedis</taxon>
        <taxon>Chytridiomycota</taxon>
        <taxon>Chytridiomycota incertae sedis</taxon>
        <taxon>Chytridiomycetes</taxon>
        <taxon>Chytridiales</taxon>
        <taxon>Chytriomycetaceae</taxon>
        <taxon>Chytriomyces</taxon>
    </lineage>
</organism>
<keyword evidence="3 5" id="KW-1133">Transmembrane helix</keyword>
<dbReference type="Pfam" id="PF02535">
    <property type="entry name" value="Zip"/>
    <property type="match status" value="1"/>
</dbReference>
<dbReference type="PANTHER" id="PTHR11040:SF44">
    <property type="entry name" value="PROTEIN ZNTC-RELATED"/>
    <property type="match status" value="1"/>
</dbReference>